<protein>
    <recommendedName>
        <fullName evidence="4">Phosphoribosylaminoimidazolesuccinocarboxamide synthase</fullName>
    </recommendedName>
</protein>
<comment type="caution">
    <text evidence="2">The sequence shown here is derived from an EMBL/GenBank/DDBJ whole genome shotgun (WGS) entry which is preliminary data.</text>
</comment>
<reference evidence="2 3" key="1">
    <citation type="submission" date="2023-09" db="EMBL/GenBank/DDBJ databases">
        <authorList>
            <person name="Rey-Velasco X."/>
        </authorList>
    </citation>
    <scope>NUCLEOTIDE SEQUENCE [LARGE SCALE GENOMIC DNA]</scope>
    <source>
        <strain evidence="2 3">P007</strain>
    </source>
</reference>
<organism evidence="2 3">
    <name type="scientific">Croceitalea vernalis</name>
    <dbReference type="NCBI Taxonomy" id="3075599"/>
    <lineage>
        <taxon>Bacteria</taxon>
        <taxon>Pseudomonadati</taxon>
        <taxon>Bacteroidota</taxon>
        <taxon>Flavobacteriia</taxon>
        <taxon>Flavobacteriales</taxon>
        <taxon>Flavobacteriaceae</taxon>
        <taxon>Croceitalea</taxon>
    </lineage>
</organism>
<feature type="transmembrane region" description="Helical" evidence="1">
    <location>
        <begin position="25"/>
        <end position="43"/>
    </location>
</feature>
<evidence type="ECO:0000313" key="3">
    <source>
        <dbReference type="Proteomes" id="UP001250662"/>
    </source>
</evidence>
<name>A0ABU3BIM1_9FLAO</name>
<dbReference type="RefSeq" id="WP_311387970.1">
    <property type="nucleotide sequence ID" value="NZ_JAVRHU010000002.1"/>
</dbReference>
<keyword evidence="1" id="KW-1133">Transmembrane helix</keyword>
<proteinExistence type="predicted"/>
<keyword evidence="3" id="KW-1185">Reference proteome</keyword>
<evidence type="ECO:0000256" key="1">
    <source>
        <dbReference type="SAM" id="Phobius"/>
    </source>
</evidence>
<evidence type="ECO:0000313" key="2">
    <source>
        <dbReference type="EMBL" id="MDT0622021.1"/>
    </source>
</evidence>
<evidence type="ECO:0008006" key="4">
    <source>
        <dbReference type="Google" id="ProtNLM"/>
    </source>
</evidence>
<keyword evidence="1" id="KW-0812">Transmembrane</keyword>
<feature type="transmembrane region" description="Helical" evidence="1">
    <location>
        <begin position="59"/>
        <end position="77"/>
    </location>
</feature>
<dbReference type="Proteomes" id="UP001250662">
    <property type="component" value="Unassembled WGS sequence"/>
</dbReference>
<accession>A0ABU3BIM1</accession>
<gene>
    <name evidence="2" type="ORF">RM520_10295</name>
</gene>
<dbReference type="EMBL" id="JAVRHU010000002">
    <property type="protein sequence ID" value="MDT0622021.1"/>
    <property type="molecule type" value="Genomic_DNA"/>
</dbReference>
<keyword evidence="1" id="KW-0472">Membrane</keyword>
<sequence>MNKLAFDLVLDKKKSKFDIAISEKFFYVGLGGVLFLLAVFWIFKNNLGIDLEEIKIVKYIGYGFLICILIGTFYGFFDYNGNNRIVKGFITFDENEITINHAEKYKLVELKGLKFKVYDYKDRPINLISDGDPNRSYGGENFVEFNHQNKRHRYQFVADSKKHKDKLLEDLIPIMRNKTEIKY</sequence>